<comment type="similarity">
    <text evidence="1">Belongs to the glycosyltransferase 28 family.</text>
</comment>
<feature type="domain" description="Glycosyl transferase family 28 C-terminal" evidence="2">
    <location>
        <begin position="283"/>
        <end position="369"/>
    </location>
</feature>
<dbReference type="PANTHER" id="PTHR21015">
    <property type="entry name" value="UDP-N-ACETYLGLUCOSAMINE--N-ACETYLMURAMYL-(PENTAPEPTIDE) PYROPHOSPHORYL-UNDECAPRENOL N-ACETYLGLUCOSAMINE TRANSFERASE 1"/>
    <property type="match status" value="1"/>
</dbReference>
<evidence type="ECO:0000259" key="2">
    <source>
        <dbReference type="Pfam" id="PF04101"/>
    </source>
</evidence>
<dbReference type="GO" id="GO:0016758">
    <property type="term" value="F:hexosyltransferase activity"/>
    <property type="evidence" value="ECO:0007669"/>
    <property type="project" value="InterPro"/>
</dbReference>
<dbReference type="SUPFAM" id="SSF53756">
    <property type="entry name" value="UDP-Glycosyltransferase/glycogen phosphorylase"/>
    <property type="match status" value="1"/>
</dbReference>
<dbReference type="Pfam" id="PF04101">
    <property type="entry name" value="Glyco_tran_28_C"/>
    <property type="match status" value="1"/>
</dbReference>
<evidence type="ECO:0000313" key="4">
    <source>
        <dbReference type="Proteomes" id="UP000027093"/>
    </source>
</evidence>
<accession>A0A060HM41</accession>
<dbReference type="HOGENOM" id="CLU_060247_0_0_2"/>
<dbReference type="Gene3D" id="3.40.50.2000">
    <property type="entry name" value="Glycogen Phosphorylase B"/>
    <property type="match status" value="2"/>
</dbReference>
<dbReference type="OrthoDB" id="46222at2157"/>
<evidence type="ECO:0000256" key="1">
    <source>
        <dbReference type="ARBA" id="ARBA00006962"/>
    </source>
</evidence>
<name>A0A060HM41_9ARCH</name>
<evidence type="ECO:0000313" key="3">
    <source>
        <dbReference type="EMBL" id="AIC14646.1"/>
    </source>
</evidence>
<dbReference type="AlphaFoldDB" id="A0A060HM41"/>
<dbReference type="PANTHER" id="PTHR21015:SF22">
    <property type="entry name" value="GLYCOSYLTRANSFERASE"/>
    <property type="match status" value="1"/>
</dbReference>
<dbReference type="EMBL" id="CP007536">
    <property type="protein sequence ID" value="AIC14646.1"/>
    <property type="molecule type" value="Genomic_DNA"/>
</dbReference>
<dbReference type="InterPro" id="IPR007235">
    <property type="entry name" value="Glyco_trans_28_C"/>
</dbReference>
<organism evidence="3 4">
    <name type="scientific">Nitrososphaera viennensis EN76</name>
    <dbReference type="NCBI Taxonomy" id="926571"/>
    <lineage>
        <taxon>Archaea</taxon>
        <taxon>Nitrososphaerota</taxon>
        <taxon>Nitrososphaeria</taxon>
        <taxon>Nitrososphaerales</taxon>
        <taxon>Nitrososphaeraceae</taxon>
        <taxon>Nitrososphaera</taxon>
    </lineage>
</organism>
<protein>
    <submittedName>
        <fullName evidence="3">Putative glycosyltransferase</fullName>
    </submittedName>
</protein>
<dbReference type="Proteomes" id="UP000027093">
    <property type="component" value="Chromosome"/>
</dbReference>
<dbReference type="KEGG" id="nvn:NVIE_004520"/>
<keyword evidence="3" id="KW-0808">Transferase</keyword>
<proteinExistence type="inferred from homology"/>
<dbReference type="STRING" id="926571.NVIE_004520"/>
<reference evidence="3 4" key="1">
    <citation type="journal article" date="2014" name="Int. J. Syst. Evol. Microbiol.">
        <title>Nitrososphaera viennensis gen. nov., sp. nov., an aerobic and mesophilic, ammonia-oxidizing archaeon from soil and a member of the archaeal phylum Thaumarchaeota.</title>
        <authorList>
            <person name="Stieglmeier M."/>
            <person name="Klingl A."/>
            <person name="Alves R.J."/>
            <person name="Rittmann S.K."/>
            <person name="Melcher M."/>
            <person name="Leisch N."/>
            <person name="Schleper C."/>
        </authorList>
    </citation>
    <scope>NUCLEOTIDE SEQUENCE [LARGE SCALE GENOMIC DNA]</scope>
    <source>
        <strain evidence="3">EN76</strain>
    </source>
</reference>
<sequence length="396" mass="43973">MGKAYLAPYGVGLGHASRMVMVADHLQQHSSDVQVRFSSFGEAAKYVSMRGYQCVIAPPVEFAWSVEGGFSVKHSIANIPIWFTNLARQVNHETRNMTMYSPDVILSDSRLSPLLAAKLLGIPSIVLLNQVKLLLSPRLREFRISRLFEAMVGEFLGSMWNIADRILVPDLPPPYTIAAHNVWCVGSAARKLEYIGFTAPKPVVTEERVAKVASRLDIDRSRPVVFVHVSGPMETRMPLIRLALEAAKHADNDNNSKDLQFIFSEGRPHGSTEPKKIEHGWYYEWCPVRDEVFALSDLVVMRGGHTALSQAMQFGKPVVTIPIENHGEQLGNSEKIAKLGAGVMVHPKKLKPEKIADAVEQVLSDPAYRKNALGLKKMTESLDGINNVVKVVRSYL</sequence>
<gene>
    <name evidence="3" type="ORF">NVIE_004520</name>
</gene>
<dbReference type="RefSeq" id="WP_075053817.1">
    <property type="nucleotide sequence ID" value="NZ_CP007536.1"/>
</dbReference>
<dbReference type="GeneID" id="74945713"/>
<keyword evidence="4" id="KW-1185">Reference proteome</keyword>